<dbReference type="EMBL" id="FNEI01000001">
    <property type="protein sequence ID" value="SDI13362.1"/>
    <property type="molecule type" value="Genomic_DNA"/>
</dbReference>
<evidence type="ECO:0000259" key="4">
    <source>
        <dbReference type="Pfam" id="PF17853"/>
    </source>
</evidence>
<dbReference type="InterPro" id="IPR042070">
    <property type="entry name" value="PucR_C-HTH_sf"/>
</dbReference>
<gene>
    <name evidence="5" type="ORF">SAMN05216555_101115</name>
</gene>
<dbReference type="InterPro" id="IPR041522">
    <property type="entry name" value="CdaR_GGDEF"/>
</dbReference>
<name>A0A1G8I3F0_9MICC</name>
<dbReference type="InterPro" id="IPR051448">
    <property type="entry name" value="CdaR-like_regulators"/>
</dbReference>
<organism evidence="5 6">
    <name type="scientific">Arthrobacter cupressi</name>
    <dbReference type="NCBI Taxonomy" id="1045773"/>
    <lineage>
        <taxon>Bacteria</taxon>
        <taxon>Bacillati</taxon>
        <taxon>Actinomycetota</taxon>
        <taxon>Actinomycetes</taxon>
        <taxon>Micrococcales</taxon>
        <taxon>Micrococcaceae</taxon>
        <taxon>Arthrobacter</taxon>
    </lineage>
</organism>
<dbReference type="Proteomes" id="UP000182130">
    <property type="component" value="Unassembled WGS sequence"/>
</dbReference>
<feature type="domain" description="CdaR GGDEF-like" evidence="4">
    <location>
        <begin position="262"/>
        <end position="377"/>
    </location>
</feature>
<feature type="domain" description="Purine catabolism PurC-like" evidence="2">
    <location>
        <begin position="10"/>
        <end position="129"/>
    </location>
</feature>
<comment type="similarity">
    <text evidence="1">Belongs to the CdaR family.</text>
</comment>
<dbReference type="Pfam" id="PF13556">
    <property type="entry name" value="HTH_30"/>
    <property type="match status" value="1"/>
</dbReference>
<evidence type="ECO:0000313" key="5">
    <source>
        <dbReference type="EMBL" id="SDI13362.1"/>
    </source>
</evidence>
<feature type="domain" description="PucR C-terminal helix-turn-helix" evidence="3">
    <location>
        <begin position="430"/>
        <end position="487"/>
    </location>
</feature>
<evidence type="ECO:0000259" key="3">
    <source>
        <dbReference type="Pfam" id="PF13556"/>
    </source>
</evidence>
<protein>
    <submittedName>
        <fullName evidence="5">Purine catabolism regulatory protein</fullName>
    </submittedName>
</protein>
<accession>A0A1G8I3F0</accession>
<dbReference type="InterPro" id="IPR025736">
    <property type="entry name" value="PucR_C-HTH_dom"/>
</dbReference>
<dbReference type="PANTHER" id="PTHR33744">
    <property type="entry name" value="CARBOHYDRATE DIACID REGULATOR"/>
    <property type="match status" value="1"/>
</dbReference>
<dbReference type="Pfam" id="PF17853">
    <property type="entry name" value="GGDEF_2"/>
    <property type="match status" value="1"/>
</dbReference>
<evidence type="ECO:0000256" key="1">
    <source>
        <dbReference type="ARBA" id="ARBA00006754"/>
    </source>
</evidence>
<dbReference type="Pfam" id="PF07905">
    <property type="entry name" value="PucR"/>
    <property type="match status" value="1"/>
</dbReference>
<dbReference type="STRING" id="1045773.SAMN05216555_101115"/>
<dbReference type="OrthoDB" id="2973014at2"/>
<proteinExistence type="inferred from homology"/>
<dbReference type="Gene3D" id="1.10.10.2840">
    <property type="entry name" value="PucR C-terminal helix-turn-helix domain"/>
    <property type="match status" value="1"/>
</dbReference>
<dbReference type="PANTHER" id="PTHR33744:SF1">
    <property type="entry name" value="DNA-BINDING TRANSCRIPTIONAL ACTIVATOR ADER"/>
    <property type="match status" value="1"/>
</dbReference>
<evidence type="ECO:0000259" key="2">
    <source>
        <dbReference type="Pfam" id="PF07905"/>
    </source>
</evidence>
<dbReference type="AlphaFoldDB" id="A0A1G8I3F0"/>
<sequence>MAVPLKEVLDSVALLPGQPVVLAGQEAVAHRTVRWVHSSEVVQIAPLLRGGEFLLVGGQNFLALREGAQLEYIRSLSERGVACVAFETAGGRDIPLEVLAAADEAGLPLVGLRNVVPFVEVAEWVNRRIVSRQVEALQIADALSQQLAERVAAGGAPLLPILELTARALDAWVAVVDPRGVVIESAGTEPGERGPAFSVELNVGGIDIARLEISSASEDPDRLETVAQRIRGIVALALSQRHRPSLARMADDALLRMIVAGGGGDQLLELAEAAGLPPDVPVAVALFRSRDSGRPAPDAERTLRALGAQIRLHADGDALVALVPFERGGSVAARQEFIRSLRESLSGKGGLGAVGPTEPSIRGASRSLAEARITLRLGRASKWEHAVYDSADFVVERFAERELPRHAVELFIEETLGPLMELERRRGGELVRTLDVWITEGCNTAEAARVLFLERQSLHKRLARIFEVLGGDPRGTGRLGALAFAVKLVRGNARLRDGARG</sequence>
<keyword evidence="6" id="KW-1185">Reference proteome</keyword>
<dbReference type="InterPro" id="IPR012914">
    <property type="entry name" value="PucR_dom"/>
</dbReference>
<reference evidence="6" key="1">
    <citation type="submission" date="2016-10" db="EMBL/GenBank/DDBJ databases">
        <authorList>
            <person name="Varghese N."/>
            <person name="Submissions S."/>
        </authorList>
    </citation>
    <scope>NUCLEOTIDE SEQUENCE [LARGE SCALE GENOMIC DNA]</scope>
    <source>
        <strain evidence="6">CGMCC 1.10783</strain>
    </source>
</reference>
<dbReference type="RefSeq" id="WP_074586078.1">
    <property type="nucleotide sequence ID" value="NZ_FNEI01000001.1"/>
</dbReference>
<evidence type="ECO:0000313" key="6">
    <source>
        <dbReference type="Proteomes" id="UP000182130"/>
    </source>
</evidence>